<keyword evidence="2" id="KW-1185">Reference proteome</keyword>
<protein>
    <submittedName>
        <fullName evidence="1">Uncharacterized protein</fullName>
    </submittedName>
</protein>
<dbReference type="Gramene" id="OPUNC01G09020.1">
    <property type="protein sequence ID" value="OPUNC01G09020.1"/>
    <property type="gene ID" value="OPUNC01G09020"/>
</dbReference>
<name>A0A0E0JGA7_ORYPU</name>
<reference evidence="1" key="2">
    <citation type="submission" date="2018-05" db="EMBL/GenBank/DDBJ databases">
        <title>OpunRS2 (Oryza punctata Reference Sequence Version 2).</title>
        <authorList>
            <person name="Zhang J."/>
            <person name="Kudrna D."/>
            <person name="Lee S."/>
            <person name="Talag J."/>
            <person name="Welchert J."/>
            <person name="Wing R.A."/>
        </authorList>
    </citation>
    <scope>NUCLEOTIDE SEQUENCE [LARGE SCALE GENOMIC DNA]</scope>
</reference>
<dbReference type="AlphaFoldDB" id="A0A0E0JGA7"/>
<sequence length="151" mass="16258">MKRRRMVPHRCAVPVLATSMPLVLDDTDLLPDDGGGRPKFSPSRTTPHRCVVPMLVTFTPLVNDVNLLPNDGGTPLQILWRDVADVISRILAVHPSRSSVSVRGDGTPPSHLPRRPPLLPLLGCEAAPSAIAVGRWGNASVDGDRGRVGER</sequence>
<evidence type="ECO:0000313" key="1">
    <source>
        <dbReference type="EnsemblPlants" id="OPUNC01G09020.1"/>
    </source>
</evidence>
<dbReference type="EnsemblPlants" id="OPUNC01G09020.1">
    <property type="protein sequence ID" value="OPUNC01G09020.1"/>
    <property type="gene ID" value="OPUNC01G09020"/>
</dbReference>
<dbReference type="OMA" id="RTSSHRY"/>
<proteinExistence type="predicted"/>
<organism evidence="1">
    <name type="scientific">Oryza punctata</name>
    <name type="common">Red rice</name>
    <dbReference type="NCBI Taxonomy" id="4537"/>
    <lineage>
        <taxon>Eukaryota</taxon>
        <taxon>Viridiplantae</taxon>
        <taxon>Streptophyta</taxon>
        <taxon>Embryophyta</taxon>
        <taxon>Tracheophyta</taxon>
        <taxon>Spermatophyta</taxon>
        <taxon>Magnoliopsida</taxon>
        <taxon>Liliopsida</taxon>
        <taxon>Poales</taxon>
        <taxon>Poaceae</taxon>
        <taxon>BOP clade</taxon>
        <taxon>Oryzoideae</taxon>
        <taxon>Oryzeae</taxon>
        <taxon>Oryzinae</taxon>
        <taxon>Oryza</taxon>
    </lineage>
</organism>
<dbReference type="HOGENOM" id="CLU_121669_0_0_1"/>
<dbReference type="Proteomes" id="UP000026962">
    <property type="component" value="Chromosome 1"/>
</dbReference>
<accession>A0A0E0JGA7</accession>
<evidence type="ECO:0000313" key="2">
    <source>
        <dbReference type="Proteomes" id="UP000026962"/>
    </source>
</evidence>
<reference evidence="1" key="1">
    <citation type="submission" date="2015-04" db="UniProtKB">
        <authorList>
            <consortium name="EnsemblPlants"/>
        </authorList>
    </citation>
    <scope>IDENTIFICATION</scope>
</reference>